<proteinExistence type="predicted"/>
<organism evidence="4 5">
    <name type="scientific">Mucilaginibacter dorajii</name>
    <dbReference type="NCBI Taxonomy" id="692994"/>
    <lineage>
        <taxon>Bacteria</taxon>
        <taxon>Pseudomonadati</taxon>
        <taxon>Bacteroidota</taxon>
        <taxon>Sphingobacteriia</taxon>
        <taxon>Sphingobacteriales</taxon>
        <taxon>Sphingobacteriaceae</taxon>
        <taxon>Mucilaginibacter</taxon>
    </lineage>
</organism>
<feature type="domain" description="Response regulatory" evidence="2">
    <location>
        <begin position="5"/>
        <end position="116"/>
    </location>
</feature>
<comment type="caution">
    <text evidence="4">The sequence shown here is derived from an EMBL/GenBank/DDBJ whole genome shotgun (WGS) entry which is preliminary data.</text>
</comment>
<dbReference type="PROSITE" id="PS50110">
    <property type="entry name" value="RESPONSE_REGULATORY"/>
    <property type="match status" value="1"/>
</dbReference>
<dbReference type="InterPro" id="IPR001789">
    <property type="entry name" value="Sig_transdc_resp-reg_receiver"/>
</dbReference>
<dbReference type="EMBL" id="BAAAZC010000007">
    <property type="protein sequence ID" value="GAA3964181.1"/>
    <property type="molecule type" value="Genomic_DNA"/>
</dbReference>
<feature type="domain" description="HTH LytTR-type" evidence="3">
    <location>
        <begin position="143"/>
        <end position="210"/>
    </location>
</feature>
<accession>A0ABP7PFL0</accession>
<dbReference type="RefSeq" id="WP_259091015.1">
    <property type="nucleotide sequence ID" value="NZ_BAAAZC010000007.1"/>
</dbReference>
<protein>
    <submittedName>
        <fullName evidence="4">LytTR family DNA-binding domain-containing protein</fullName>
    </submittedName>
</protein>
<keyword evidence="4" id="KW-0238">DNA-binding</keyword>
<dbReference type="PANTHER" id="PTHR37299">
    <property type="entry name" value="TRANSCRIPTIONAL REGULATOR-RELATED"/>
    <property type="match status" value="1"/>
</dbReference>
<dbReference type="SUPFAM" id="SSF52172">
    <property type="entry name" value="CheY-like"/>
    <property type="match status" value="1"/>
</dbReference>
<dbReference type="Proteomes" id="UP001500742">
    <property type="component" value="Unassembled WGS sequence"/>
</dbReference>
<evidence type="ECO:0000259" key="3">
    <source>
        <dbReference type="PROSITE" id="PS50930"/>
    </source>
</evidence>
<dbReference type="SMART" id="SM00850">
    <property type="entry name" value="LytTR"/>
    <property type="match status" value="1"/>
</dbReference>
<reference evidence="5" key="1">
    <citation type="journal article" date="2019" name="Int. J. Syst. Evol. Microbiol.">
        <title>The Global Catalogue of Microorganisms (GCM) 10K type strain sequencing project: providing services to taxonomists for standard genome sequencing and annotation.</title>
        <authorList>
            <consortium name="The Broad Institute Genomics Platform"/>
            <consortium name="The Broad Institute Genome Sequencing Center for Infectious Disease"/>
            <person name="Wu L."/>
            <person name="Ma J."/>
        </authorList>
    </citation>
    <scope>NUCLEOTIDE SEQUENCE [LARGE SCALE GENOMIC DNA]</scope>
    <source>
        <strain evidence="5">JCM 16601</strain>
    </source>
</reference>
<dbReference type="PANTHER" id="PTHR37299:SF1">
    <property type="entry name" value="STAGE 0 SPORULATION PROTEIN A HOMOLOG"/>
    <property type="match status" value="1"/>
</dbReference>
<gene>
    <name evidence="4" type="ORF">GCM10022210_10640</name>
</gene>
<sequence>MKKINCLVADDEQLAREVMQSHISKLDKLNLVGTCNNAIEVYNTLKNQNIDLLFLDIQMPQLTGIELLRTLKNPPPVILTTAHREFALEGYELNVIDYLLKPVSFERFLKAVDKYETISNADTVVITSPTPPPVVKDDRLAFIYVKSDKKMVRILLSDILYIEGLKDYVKIYTTGNPVITYQTLTYLEEKLSANHFIRAHRSYIVSLNHISAYSSNQIEIGKRIIPIGNSYAKDVLKKLEG</sequence>
<dbReference type="SMART" id="SM00448">
    <property type="entry name" value="REC"/>
    <property type="match status" value="1"/>
</dbReference>
<feature type="modified residue" description="4-aspartylphosphate" evidence="1">
    <location>
        <position position="56"/>
    </location>
</feature>
<dbReference type="GO" id="GO:0003677">
    <property type="term" value="F:DNA binding"/>
    <property type="evidence" value="ECO:0007669"/>
    <property type="project" value="UniProtKB-KW"/>
</dbReference>
<keyword evidence="1" id="KW-0597">Phosphoprotein</keyword>
<dbReference type="InterPro" id="IPR007492">
    <property type="entry name" value="LytTR_DNA-bd_dom"/>
</dbReference>
<evidence type="ECO:0000256" key="1">
    <source>
        <dbReference type="PROSITE-ProRule" id="PRU00169"/>
    </source>
</evidence>
<dbReference type="InterPro" id="IPR011006">
    <property type="entry name" value="CheY-like_superfamily"/>
</dbReference>
<dbReference type="InterPro" id="IPR046947">
    <property type="entry name" value="LytR-like"/>
</dbReference>
<dbReference type="Pfam" id="PF00072">
    <property type="entry name" value="Response_reg"/>
    <property type="match status" value="1"/>
</dbReference>
<name>A0ABP7PFL0_9SPHI</name>
<dbReference type="Pfam" id="PF04397">
    <property type="entry name" value="LytTR"/>
    <property type="match status" value="1"/>
</dbReference>
<dbReference type="Gene3D" id="2.40.50.1020">
    <property type="entry name" value="LytTr DNA-binding domain"/>
    <property type="match status" value="1"/>
</dbReference>
<evidence type="ECO:0000313" key="5">
    <source>
        <dbReference type="Proteomes" id="UP001500742"/>
    </source>
</evidence>
<dbReference type="Gene3D" id="3.40.50.2300">
    <property type="match status" value="1"/>
</dbReference>
<keyword evidence="5" id="KW-1185">Reference proteome</keyword>
<evidence type="ECO:0000313" key="4">
    <source>
        <dbReference type="EMBL" id="GAA3964181.1"/>
    </source>
</evidence>
<evidence type="ECO:0000259" key="2">
    <source>
        <dbReference type="PROSITE" id="PS50110"/>
    </source>
</evidence>
<dbReference type="PROSITE" id="PS50930">
    <property type="entry name" value="HTH_LYTTR"/>
    <property type="match status" value="1"/>
</dbReference>